<dbReference type="AlphaFoldDB" id="C4FHL5"/>
<sequence>MNSEAFNILNNESNKKIIQTQKKSTLIVCGYTDLNFSHASDATIKVILRDKSSGNYLIAYKVPVKSLGLLPIGTEIYKNEVKYTEFREVNIKHNFYKFRAYKYDELSGKEKDAISKSIYGDITKWSSGKFVAKKPYFYIFPQNKDSIIIIPDFLLLIPFYFPDDIISNITIGFKQLDSYIDTDRVDCNNKALLLKKHVPESSKLSIVLLYLYACYEEARKRQGEILIYHNIIKMKKEQIEEIELEYKSIENKEMEFYYKFPFNMETEYIFEGEYINNIFIAYRIHLIDFGIKIFYRYSGKGETSHPSLERYFEVKEVDDINIRGSDINHSLKSGIEDREFANKDFRYIGQLEKLEPERKSKNQTNNSLIPITEYSNEKINEGGFGFEKSKDGYASKMKSVENDDVDGLIDALKKHKGIKNFIDLGSWRECRVIYFVYKSKHVLVVFPVIKNSGSYLFSSRSFNFKDSFKWIVEEILRIRKRLSKFKSLDEFRKSKILNKSNIIFHPTQKYVGSKKEWIERLLEKVDKDKK</sequence>
<protein>
    <submittedName>
        <fullName evidence="1">Uncharacterized protein</fullName>
    </submittedName>
</protein>
<keyword evidence="2" id="KW-1185">Reference proteome</keyword>
<gene>
    <name evidence="1" type="ORF">SULYE_0043</name>
</gene>
<organism evidence="1 2">
    <name type="scientific">Sulfurihydrogenibium yellowstonense SS-5</name>
    <dbReference type="NCBI Taxonomy" id="432331"/>
    <lineage>
        <taxon>Bacteria</taxon>
        <taxon>Pseudomonadati</taxon>
        <taxon>Aquificota</taxon>
        <taxon>Aquificia</taxon>
        <taxon>Aquificales</taxon>
        <taxon>Hydrogenothermaceae</taxon>
        <taxon>Sulfurihydrogenibium</taxon>
    </lineage>
</organism>
<dbReference type="RefSeq" id="WP_007545404.1">
    <property type="nucleotide sequence ID" value="NZ_ABZS01000002.1"/>
</dbReference>
<name>C4FHL5_9AQUI</name>
<comment type="caution">
    <text evidence="1">The sequence shown here is derived from an EMBL/GenBank/DDBJ whole genome shotgun (WGS) entry which is preliminary data.</text>
</comment>
<dbReference type="Proteomes" id="UP000005540">
    <property type="component" value="Unassembled WGS sequence"/>
</dbReference>
<evidence type="ECO:0000313" key="1">
    <source>
        <dbReference type="EMBL" id="EEP61449.1"/>
    </source>
</evidence>
<accession>C4FHL5</accession>
<evidence type="ECO:0000313" key="2">
    <source>
        <dbReference type="Proteomes" id="UP000005540"/>
    </source>
</evidence>
<dbReference type="EMBL" id="ABZS01000002">
    <property type="protein sequence ID" value="EEP61449.1"/>
    <property type="molecule type" value="Genomic_DNA"/>
</dbReference>
<reference evidence="1 2" key="1">
    <citation type="submission" date="2009-04" db="EMBL/GenBank/DDBJ databases">
        <authorList>
            <person name="Reysenbach A.-L."/>
            <person name="Heidelberg J.F."/>
            <person name="Nelson W.C."/>
        </authorList>
    </citation>
    <scope>NUCLEOTIDE SEQUENCE [LARGE SCALE GENOMIC DNA]</scope>
    <source>
        <strain evidence="1 2">SS-5</strain>
    </source>
</reference>
<proteinExistence type="predicted"/>